<evidence type="ECO:0000313" key="6">
    <source>
        <dbReference type="Proteomes" id="UP001470230"/>
    </source>
</evidence>
<dbReference type="InterPro" id="IPR036770">
    <property type="entry name" value="Ankyrin_rpt-contain_sf"/>
</dbReference>
<keyword evidence="1" id="KW-0677">Repeat</keyword>
<sequence length="586" mass="68794">MFSFHELTIDPDLFYGKSQDIKALSRIEKLVASIPDNLIENSTSEAIDLLSSNHTCSYVFAKTLYKFCLYHPKHIEKYLLFLHKIKTTEKSLFKNFRRILFIEYKTQDDAMKGKNNKVRPEIIFILNKLIEMKDLKPNELIHSRIHKHLQFIHYYDNSQMKEILKTSSIEFQTSLEELMNNEWSLHLKYLSEGHHQNQAIKSIEIDDVNTLTTLIGNKAIDKDDFVPYSIYQRFQTPFEKVTLIEYAAFCSSIECFKYLLLNDAKLTENLPICAVCGGNNEIIHICEQNNLEFKNEVDYALQYHHSEIFLWLIETKNQEFPKMNSFLESCVKYSLYSFLIDYLPKCTRINDLMMVAIKDGNNLLYTFLKQFKEIRFSSELEVLEIACQNGNFELFRFFNRNKFNRTKFLSLFLLHKSTYSESEDIVQLLLNRKEIDIDQKDDKNGQTAFHIACQNSSHEVSRILMNHYCDINAQCSKKGYTGLHFACENGHLKIINIILEQLNLMVDIKDKINYETPLHIASRRGFQEIVLLLLKKGFWINEISRCYMRPLHFACMNGNLTTVDTLISFDPENIDLNSGTILIFFF</sequence>
<proteinExistence type="predicted"/>
<accession>A0ABR2KHY3</accession>
<feature type="domain" description="DUF3447" evidence="4">
    <location>
        <begin position="264"/>
        <end position="339"/>
    </location>
</feature>
<organism evidence="5 6">
    <name type="scientific">Tritrichomonas musculus</name>
    <dbReference type="NCBI Taxonomy" id="1915356"/>
    <lineage>
        <taxon>Eukaryota</taxon>
        <taxon>Metamonada</taxon>
        <taxon>Parabasalia</taxon>
        <taxon>Tritrichomonadida</taxon>
        <taxon>Tritrichomonadidae</taxon>
        <taxon>Tritrichomonas</taxon>
    </lineage>
</organism>
<gene>
    <name evidence="5" type="ORF">M9Y10_035507</name>
</gene>
<name>A0ABR2KHY3_9EUKA</name>
<comment type="caution">
    <text evidence="5">The sequence shown here is derived from an EMBL/GenBank/DDBJ whole genome shotgun (WGS) entry which is preliminary data.</text>
</comment>
<dbReference type="Pfam" id="PF11929">
    <property type="entry name" value="DUF3447"/>
    <property type="match status" value="1"/>
</dbReference>
<keyword evidence="6" id="KW-1185">Reference proteome</keyword>
<dbReference type="PROSITE" id="PS50088">
    <property type="entry name" value="ANK_REPEAT"/>
    <property type="match status" value="3"/>
</dbReference>
<feature type="repeat" description="ANK" evidence="3">
    <location>
        <begin position="444"/>
        <end position="476"/>
    </location>
</feature>
<evidence type="ECO:0000256" key="1">
    <source>
        <dbReference type="ARBA" id="ARBA00022737"/>
    </source>
</evidence>
<dbReference type="PANTHER" id="PTHR24198">
    <property type="entry name" value="ANKYRIN REPEAT AND PROTEIN KINASE DOMAIN-CONTAINING PROTEIN"/>
    <property type="match status" value="1"/>
</dbReference>
<dbReference type="InterPro" id="IPR020683">
    <property type="entry name" value="DUF3447"/>
</dbReference>
<dbReference type="SMART" id="SM00248">
    <property type="entry name" value="ANK"/>
    <property type="match status" value="6"/>
</dbReference>
<evidence type="ECO:0000259" key="4">
    <source>
        <dbReference type="Pfam" id="PF11929"/>
    </source>
</evidence>
<dbReference type="PANTHER" id="PTHR24198:SF165">
    <property type="entry name" value="ANKYRIN REPEAT-CONTAINING PROTEIN-RELATED"/>
    <property type="match status" value="1"/>
</dbReference>
<feature type="repeat" description="ANK" evidence="3">
    <location>
        <begin position="513"/>
        <end position="545"/>
    </location>
</feature>
<keyword evidence="2 3" id="KW-0040">ANK repeat</keyword>
<evidence type="ECO:0000313" key="5">
    <source>
        <dbReference type="EMBL" id="KAK8890722.1"/>
    </source>
</evidence>
<dbReference type="Proteomes" id="UP001470230">
    <property type="component" value="Unassembled WGS sequence"/>
</dbReference>
<dbReference type="Pfam" id="PF12796">
    <property type="entry name" value="Ank_2"/>
    <property type="match status" value="2"/>
</dbReference>
<protein>
    <recommendedName>
        <fullName evidence="4">DUF3447 domain-containing protein</fullName>
    </recommendedName>
</protein>
<evidence type="ECO:0000256" key="2">
    <source>
        <dbReference type="ARBA" id="ARBA00023043"/>
    </source>
</evidence>
<dbReference type="SUPFAM" id="SSF48403">
    <property type="entry name" value="Ankyrin repeat"/>
    <property type="match status" value="2"/>
</dbReference>
<dbReference type="InterPro" id="IPR002110">
    <property type="entry name" value="Ankyrin_rpt"/>
</dbReference>
<feature type="repeat" description="ANK" evidence="3">
    <location>
        <begin position="478"/>
        <end position="500"/>
    </location>
</feature>
<dbReference type="PROSITE" id="PS50297">
    <property type="entry name" value="ANK_REP_REGION"/>
    <property type="match status" value="3"/>
</dbReference>
<dbReference type="EMBL" id="JAPFFF010000005">
    <property type="protein sequence ID" value="KAK8890722.1"/>
    <property type="molecule type" value="Genomic_DNA"/>
</dbReference>
<reference evidence="5 6" key="1">
    <citation type="submission" date="2024-04" db="EMBL/GenBank/DDBJ databases">
        <title>Tritrichomonas musculus Genome.</title>
        <authorList>
            <person name="Alves-Ferreira E."/>
            <person name="Grigg M."/>
            <person name="Lorenzi H."/>
            <person name="Galac M."/>
        </authorList>
    </citation>
    <scope>NUCLEOTIDE SEQUENCE [LARGE SCALE GENOMIC DNA]</scope>
    <source>
        <strain evidence="5 6">EAF2021</strain>
    </source>
</reference>
<evidence type="ECO:0000256" key="3">
    <source>
        <dbReference type="PROSITE-ProRule" id="PRU00023"/>
    </source>
</evidence>
<dbReference type="Gene3D" id="1.25.40.20">
    <property type="entry name" value="Ankyrin repeat-containing domain"/>
    <property type="match status" value="2"/>
</dbReference>